<gene>
    <name evidence="7" type="ORF">CB0940_00114</name>
    <name evidence="8" type="ORF">RHO25_000118</name>
</gene>
<feature type="compositionally biased region" description="Low complexity" evidence="5">
    <location>
        <begin position="24"/>
        <end position="42"/>
    </location>
</feature>
<evidence type="ECO:0000313" key="9">
    <source>
        <dbReference type="Proteomes" id="UP000230605"/>
    </source>
</evidence>
<feature type="region of interest" description="Disordered" evidence="5">
    <location>
        <begin position="172"/>
        <end position="240"/>
    </location>
</feature>
<dbReference type="PANTHER" id="PTHR10270">
    <property type="entry name" value="SOX TRANSCRIPTION FACTOR"/>
    <property type="match status" value="1"/>
</dbReference>
<dbReference type="SUPFAM" id="SSF47095">
    <property type="entry name" value="HMG-box"/>
    <property type="match status" value="1"/>
</dbReference>
<feature type="DNA-binding region" description="HMG box" evidence="4">
    <location>
        <begin position="116"/>
        <end position="184"/>
    </location>
</feature>
<dbReference type="CDD" id="cd01389">
    <property type="entry name" value="HMG-box_ROX1-like"/>
    <property type="match status" value="1"/>
</dbReference>
<feature type="compositionally biased region" description="Pro residues" evidence="5">
    <location>
        <begin position="316"/>
        <end position="344"/>
    </location>
</feature>
<feature type="compositionally biased region" description="Low complexity" evidence="5">
    <location>
        <begin position="529"/>
        <end position="543"/>
    </location>
</feature>
<feature type="compositionally biased region" description="Polar residues" evidence="5">
    <location>
        <begin position="295"/>
        <end position="305"/>
    </location>
</feature>
<name>A0A2G5ICN9_CERBT</name>
<dbReference type="GO" id="GO:0005634">
    <property type="term" value="C:nucleus"/>
    <property type="evidence" value="ECO:0007669"/>
    <property type="project" value="UniProtKB-UniRule"/>
</dbReference>
<protein>
    <submittedName>
        <fullName evidence="7">Repressor of filamentous growth 1</fullName>
    </submittedName>
</protein>
<keyword evidence="1" id="KW-0805">Transcription regulation</keyword>
<dbReference type="EMBL" id="LKMD01000100">
    <property type="protein sequence ID" value="PIB02294.1"/>
    <property type="molecule type" value="Genomic_DNA"/>
</dbReference>
<dbReference type="InterPro" id="IPR009071">
    <property type="entry name" value="HMG_box_dom"/>
</dbReference>
<accession>A0A2G5ICN9</accession>
<keyword evidence="3" id="KW-0804">Transcription</keyword>
<feature type="compositionally biased region" description="Basic and acidic residues" evidence="5">
    <location>
        <begin position="575"/>
        <end position="601"/>
    </location>
</feature>
<feature type="compositionally biased region" description="Low complexity" evidence="5">
    <location>
        <begin position="605"/>
        <end position="616"/>
    </location>
</feature>
<dbReference type="Proteomes" id="UP001302367">
    <property type="component" value="Chromosome 1"/>
</dbReference>
<dbReference type="GO" id="GO:0000978">
    <property type="term" value="F:RNA polymerase II cis-regulatory region sequence-specific DNA binding"/>
    <property type="evidence" value="ECO:0007669"/>
    <property type="project" value="TreeGrafter"/>
</dbReference>
<dbReference type="PANTHER" id="PTHR10270:SF320">
    <property type="entry name" value="BOX TRANSCRIPTIONAL REGULATOR, PUTATIVE (AFU_ORTHOLOGUE AFUA_4G10820)-RELATED"/>
    <property type="match status" value="1"/>
</dbReference>
<dbReference type="GO" id="GO:0030154">
    <property type="term" value="P:cell differentiation"/>
    <property type="evidence" value="ECO:0007669"/>
    <property type="project" value="TreeGrafter"/>
</dbReference>
<dbReference type="SMART" id="SM00398">
    <property type="entry name" value="HMG"/>
    <property type="match status" value="1"/>
</dbReference>
<reference evidence="7 9" key="1">
    <citation type="submission" date="2015-10" db="EMBL/GenBank/DDBJ databases">
        <title>The cercosporin biosynthetic gene cluster was horizontally transferred to several fungal lineages and shown to be expanded in Cercospora beticola based on microsynteny with recipient genomes.</title>
        <authorList>
            <person name="De Jonge R."/>
            <person name="Ebert M.K."/>
            <person name="Suttle J.C."/>
            <person name="Jurick Ii W.M."/>
            <person name="Secor G.A."/>
            <person name="Thomma B.P."/>
            <person name="Van De Peer Y."/>
            <person name="Bolton M.D."/>
        </authorList>
    </citation>
    <scope>NUCLEOTIDE SEQUENCE [LARGE SCALE GENOMIC DNA]</scope>
    <source>
        <strain evidence="7 9">09-40</strain>
    </source>
</reference>
<evidence type="ECO:0000256" key="3">
    <source>
        <dbReference type="ARBA" id="ARBA00023163"/>
    </source>
</evidence>
<feature type="region of interest" description="Disordered" evidence="5">
    <location>
        <begin position="529"/>
        <end position="617"/>
    </location>
</feature>
<keyword evidence="4" id="KW-0539">Nucleus</keyword>
<dbReference type="InterPro" id="IPR050140">
    <property type="entry name" value="SRY-related_HMG-box_TF-like"/>
</dbReference>
<evidence type="ECO:0000256" key="1">
    <source>
        <dbReference type="ARBA" id="ARBA00023015"/>
    </source>
</evidence>
<evidence type="ECO:0000256" key="4">
    <source>
        <dbReference type="PROSITE-ProRule" id="PRU00267"/>
    </source>
</evidence>
<dbReference type="Proteomes" id="UP000230605">
    <property type="component" value="Chromosome 1"/>
</dbReference>
<sequence>MPDGTHPTDEAVLNKSQAQDTRGSSHNTAAATSRRTSSSVAARPHRRSSSPSARDPSKTPLTPEESPPFSRTTRKRTAGIVEVEDKDFDLPEASPAHTRSDSGEIQVCICQPEPKIPRPRNAFILYRQNQQAQVVAQNPGLANPEISKIIGEQWQNQPPEIKNRWKALAEEEKLRHQQQYPSYRYQPKRSNRRGSLSSEPTSGVEKPRCHKCGGRSILTPSTPYTAGNSPASAHTPGSLATPVTRTLPVLRDLSLQSPAARRHGRFPGNAMSINHHDERDDLGPLSPELKRRRYNNNNDHPTTMASRAPPSRFVAAPPPGPHGGPGTPFPFNQPPAPHPYPPAAPHGRRESLPGLRGVVSPPGPMAPPPRPGPGYAQHRLSQGHAGPHDRSLTLPPLQTHSASVAPGPMASSGGVKSAKESIMTLDFWYKINVLGKVAPPAPVRKATPRGPLVAIEGDNAEAVKALGKWLSDTLGKGDDLSVKQLDEPVISVGGGKQQIMAQYHRLAAEWLMRSVEISDMLMIKNASPTDSVMVDSSSSVTSSKGRAREKIDENYDDSDEPESGPKRASPNRVVARADDPVPQKADRDVEDAEKMDVDTNARKMSVSSKSSSTSNSAKPVGIIANYSLHASNFFACHIPIEPYAQYSPKDHWEWTATHWRGIISPDLTIYVKDSTTPESGKPTVEIMEPGSLFVVKRSKTEGKDALEIEPSTLRRLGFEVSEWVRGFGENAV</sequence>
<evidence type="ECO:0000313" key="8">
    <source>
        <dbReference type="EMBL" id="WPA95517.1"/>
    </source>
</evidence>
<feature type="region of interest" description="Disordered" evidence="5">
    <location>
        <begin position="1"/>
        <end position="105"/>
    </location>
</feature>
<evidence type="ECO:0000259" key="6">
    <source>
        <dbReference type="PROSITE" id="PS50118"/>
    </source>
</evidence>
<evidence type="ECO:0000313" key="10">
    <source>
        <dbReference type="Proteomes" id="UP001302367"/>
    </source>
</evidence>
<proteinExistence type="predicted"/>
<evidence type="ECO:0000256" key="2">
    <source>
        <dbReference type="ARBA" id="ARBA00023125"/>
    </source>
</evidence>
<evidence type="ECO:0000256" key="5">
    <source>
        <dbReference type="SAM" id="MobiDB-lite"/>
    </source>
</evidence>
<keyword evidence="10" id="KW-1185">Reference proteome</keyword>
<dbReference type="OrthoDB" id="6247875at2759"/>
<keyword evidence="2 4" id="KW-0238">DNA-binding</keyword>
<dbReference type="EMBL" id="CP134184">
    <property type="protein sequence ID" value="WPA95517.1"/>
    <property type="molecule type" value="Genomic_DNA"/>
</dbReference>
<dbReference type="Gene3D" id="1.10.30.10">
    <property type="entry name" value="High mobility group box domain"/>
    <property type="match status" value="1"/>
</dbReference>
<dbReference type="GO" id="GO:0000122">
    <property type="term" value="P:negative regulation of transcription by RNA polymerase II"/>
    <property type="evidence" value="ECO:0007669"/>
    <property type="project" value="TreeGrafter"/>
</dbReference>
<feature type="region of interest" description="Disordered" evidence="5">
    <location>
        <begin position="256"/>
        <end position="415"/>
    </location>
</feature>
<dbReference type="InterPro" id="IPR036910">
    <property type="entry name" value="HMG_box_dom_sf"/>
</dbReference>
<feature type="compositionally biased region" description="Polar residues" evidence="5">
    <location>
        <begin position="218"/>
        <end position="232"/>
    </location>
</feature>
<dbReference type="GO" id="GO:0001228">
    <property type="term" value="F:DNA-binding transcription activator activity, RNA polymerase II-specific"/>
    <property type="evidence" value="ECO:0007669"/>
    <property type="project" value="TreeGrafter"/>
</dbReference>
<dbReference type="FunFam" id="1.10.30.10:FF:000041">
    <property type="entry name" value="HMG box family protein"/>
    <property type="match status" value="1"/>
</dbReference>
<feature type="domain" description="HMG box" evidence="6">
    <location>
        <begin position="116"/>
        <end position="184"/>
    </location>
</feature>
<reference evidence="8 10" key="2">
    <citation type="submission" date="2023-09" db="EMBL/GenBank/DDBJ databases">
        <title>Complete-Gapless Cercospora beticola genome.</title>
        <authorList>
            <person name="Wyatt N.A."/>
            <person name="Spanner R.E."/>
            <person name="Bolton M.D."/>
        </authorList>
    </citation>
    <scope>NUCLEOTIDE SEQUENCE [LARGE SCALE GENOMIC DNA]</scope>
    <source>
        <strain evidence="8">Cb09-40</strain>
    </source>
</reference>
<dbReference type="Pfam" id="PF00505">
    <property type="entry name" value="HMG_box"/>
    <property type="match status" value="1"/>
</dbReference>
<dbReference type="AlphaFoldDB" id="A0A2G5ICN9"/>
<dbReference type="PROSITE" id="PS50118">
    <property type="entry name" value="HMG_BOX_2"/>
    <property type="match status" value="1"/>
</dbReference>
<evidence type="ECO:0000313" key="7">
    <source>
        <dbReference type="EMBL" id="PIB02294.1"/>
    </source>
</evidence>
<feature type="compositionally biased region" description="Pro residues" evidence="5">
    <location>
        <begin position="361"/>
        <end position="372"/>
    </location>
</feature>
<organism evidence="7 9">
    <name type="scientific">Cercospora beticola</name>
    <name type="common">Sugarbeet leaf spot fungus</name>
    <dbReference type="NCBI Taxonomy" id="122368"/>
    <lineage>
        <taxon>Eukaryota</taxon>
        <taxon>Fungi</taxon>
        <taxon>Dikarya</taxon>
        <taxon>Ascomycota</taxon>
        <taxon>Pezizomycotina</taxon>
        <taxon>Dothideomycetes</taxon>
        <taxon>Dothideomycetidae</taxon>
        <taxon>Mycosphaerellales</taxon>
        <taxon>Mycosphaerellaceae</taxon>
        <taxon>Cercospora</taxon>
    </lineage>
</organism>